<evidence type="ECO:0008006" key="3">
    <source>
        <dbReference type="Google" id="ProtNLM"/>
    </source>
</evidence>
<evidence type="ECO:0000313" key="2">
    <source>
        <dbReference type="Proteomes" id="UP001143548"/>
    </source>
</evidence>
<dbReference type="Pfam" id="PF01042">
    <property type="entry name" value="Ribonuc_L-PSP"/>
    <property type="match status" value="1"/>
</dbReference>
<dbReference type="PANTHER" id="PTHR11803">
    <property type="entry name" value="2-IMINOBUTANOATE/2-IMINOPROPANOATE DEAMINASE RIDA"/>
    <property type="match status" value="1"/>
</dbReference>
<dbReference type="AlphaFoldDB" id="A0A9W5YNP0"/>
<dbReference type="Gene3D" id="3.30.1330.40">
    <property type="entry name" value="RutC-like"/>
    <property type="match status" value="1"/>
</dbReference>
<accession>A0A9W5YNP0</accession>
<evidence type="ECO:0000313" key="1">
    <source>
        <dbReference type="EMBL" id="GKZ19763.1"/>
    </source>
</evidence>
<dbReference type="GO" id="GO:0019239">
    <property type="term" value="F:deaminase activity"/>
    <property type="evidence" value="ECO:0007669"/>
    <property type="project" value="TreeGrafter"/>
</dbReference>
<dbReference type="PANTHER" id="PTHR11803:SF39">
    <property type="entry name" value="2-IMINOBUTANOATE_2-IMINOPROPANOATE DEAMINASE"/>
    <property type="match status" value="1"/>
</dbReference>
<name>A0A9W5YNP0_9EURO</name>
<organism evidence="1 2">
    <name type="scientific">Aspergillus brasiliensis</name>
    <dbReference type="NCBI Taxonomy" id="319629"/>
    <lineage>
        <taxon>Eukaryota</taxon>
        <taxon>Fungi</taxon>
        <taxon>Dikarya</taxon>
        <taxon>Ascomycota</taxon>
        <taxon>Pezizomycotina</taxon>
        <taxon>Eurotiomycetes</taxon>
        <taxon>Eurotiomycetidae</taxon>
        <taxon>Eurotiales</taxon>
        <taxon>Aspergillaceae</taxon>
        <taxon>Aspergillus</taxon>
        <taxon>Aspergillus subgen. Circumdati</taxon>
    </lineage>
</organism>
<comment type="caution">
    <text evidence="1">The sequence shown here is derived from an EMBL/GenBank/DDBJ whole genome shotgun (WGS) entry which is preliminary data.</text>
</comment>
<proteinExistence type="predicted"/>
<dbReference type="InterPro" id="IPR035959">
    <property type="entry name" value="RutC-like_sf"/>
</dbReference>
<dbReference type="GO" id="GO:0005739">
    <property type="term" value="C:mitochondrion"/>
    <property type="evidence" value="ECO:0007669"/>
    <property type="project" value="TreeGrafter"/>
</dbReference>
<dbReference type="GO" id="GO:0005829">
    <property type="term" value="C:cytosol"/>
    <property type="evidence" value="ECO:0007669"/>
    <property type="project" value="TreeGrafter"/>
</dbReference>
<gene>
    <name evidence="1" type="ORF">AbraCBS73388_004751</name>
</gene>
<dbReference type="SUPFAM" id="SSF55298">
    <property type="entry name" value="YjgF-like"/>
    <property type="match status" value="1"/>
</dbReference>
<dbReference type="EMBL" id="BROQ01000022">
    <property type="protein sequence ID" value="GKZ19763.1"/>
    <property type="molecule type" value="Genomic_DNA"/>
</dbReference>
<sequence>MSSLVYVNEEGAGQKHSDLCHYSQAVLLPGNIVKCSGQGGWTSAGDLDANDIRGQVDLAFENVDRVLQAAGLRGWEDVYLIRSYHVDMASSYDYVVEKLKTRLPGHRPVWTAVAVPRLAFPPMLIEIEVEAEQFQMRNAL</sequence>
<dbReference type="Proteomes" id="UP001143548">
    <property type="component" value="Unassembled WGS sequence"/>
</dbReference>
<protein>
    <recommendedName>
        <fullName evidence="3">YjgF-like protein</fullName>
    </recommendedName>
</protein>
<dbReference type="InterPro" id="IPR006175">
    <property type="entry name" value="YjgF/YER057c/UK114"/>
</dbReference>
<reference evidence="1" key="1">
    <citation type="submission" date="2022-07" db="EMBL/GenBank/DDBJ databases">
        <title>Taxonomy of Aspergillus series Nigri: significant species reduction supported by multi-species coalescent approaches.</title>
        <authorList>
            <person name="Bian C."/>
            <person name="Kusuya Y."/>
            <person name="Sklenar F."/>
            <person name="D'hooge E."/>
            <person name="Yaguchi T."/>
            <person name="Takahashi H."/>
            <person name="Hubka V."/>
        </authorList>
    </citation>
    <scope>NUCLEOTIDE SEQUENCE</scope>
    <source>
        <strain evidence="1">CBS 733.88</strain>
    </source>
</reference>